<organism evidence="12">
    <name type="scientific">hydrothermal vent metagenome</name>
    <dbReference type="NCBI Taxonomy" id="652676"/>
    <lineage>
        <taxon>unclassified sequences</taxon>
        <taxon>metagenomes</taxon>
        <taxon>ecological metagenomes</taxon>
    </lineage>
</organism>
<keyword evidence="5" id="KW-0159">Chromosome partition</keyword>
<dbReference type="Gene3D" id="1.10.150.130">
    <property type="match status" value="1"/>
</dbReference>
<gene>
    <name evidence="12" type="ORF">MNBD_GAMMA14-2472</name>
</gene>
<dbReference type="PANTHER" id="PTHR30349">
    <property type="entry name" value="PHAGE INTEGRASE-RELATED"/>
    <property type="match status" value="1"/>
</dbReference>
<dbReference type="CDD" id="cd00798">
    <property type="entry name" value="INT_XerDC_C"/>
    <property type="match status" value="1"/>
</dbReference>
<keyword evidence="6" id="KW-0229">DNA integration</keyword>
<dbReference type="InterPro" id="IPR013762">
    <property type="entry name" value="Integrase-like_cat_sf"/>
</dbReference>
<dbReference type="GO" id="GO:0015074">
    <property type="term" value="P:DNA integration"/>
    <property type="evidence" value="ECO:0007669"/>
    <property type="project" value="UniProtKB-KW"/>
</dbReference>
<keyword evidence="8" id="KW-0233">DNA recombination</keyword>
<comment type="subcellular location">
    <subcellularLocation>
        <location evidence="1">Cytoplasm</location>
    </subcellularLocation>
</comment>
<evidence type="ECO:0000256" key="6">
    <source>
        <dbReference type="ARBA" id="ARBA00022908"/>
    </source>
</evidence>
<dbReference type="GO" id="GO:0007059">
    <property type="term" value="P:chromosome segregation"/>
    <property type="evidence" value="ECO:0007669"/>
    <property type="project" value="UniProtKB-KW"/>
</dbReference>
<dbReference type="GO" id="GO:0051301">
    <property type="term" value="P:cell division"/>
    <property type="evidence" value="ECO:0007669"/>
    <property type="project" value="UniProtKB-KW"/>
</dbReference>
<dbReference type="GO" id="GO:0005737">
    <property type="term" value="C:cytoplasm"/>
    <property type="evidence" value="ECO:0007669"/>
    <property type="project" value="UniProtKB-SubCell"/>
</dbReference>
<evidence type="ECO:0000256" key="7">
    <source>
        <dbReference type="ARBA" id="ARBA00023125"/>
    </source>
</evidence>
<dbReference type="InterPro" id="IPR044068">
    <property type="entry name" value="CB"/>
</dbReference>
<protein>
    <submittedName>
        <fullName evidence="12">Site-specific tyrosine recombinase XerC</fullName>
    </submittedName>
</protein>
<evidence type="ECO:0000256" key="5">
    <source>
        <dbReference type="ARBA" id="ARBA00022829"/>
    </source>
</evidence>
<evidence type="ECO:0000256" key="8">
    <source>
        <dbReference type="ARBA" id="ARBA00023172"/>
    </source>
</evidence>
<evidence type="ECO:0000256" key="9">
    <source>
        <dbReference type="ARBA" id="ARBA00023306"/>
    </source>
</evidence>
<dbReference type="EMBL" id="UOFM01000444">
    <property type="protein sequence ID" value="VAW82061.1"/>
    <property type="molecule type" value="Genomic_DNA"/>
</dbReference>
<keyword evidence="9" id="KW-0131">Cell cycle</keyword>
<comment type="similarity">
    <text evidence="2">Belongs to the 'phage' integrase family. XerC subfamily.</text>
</comment>
<feature type="domain" description="Core-binding (CB)" evidence="11">
    <location>
        <begin position="3"/>
        <end position="89"/>
    </location>
</feature>
<dbReference type="GO" id="GO:0006310">
    <property type="term" value="P:DNA recombination"/>
    <property type="evidence" value="ECO:0007669"/>
    <property type="project" value="UniProtKB-KW"/>
</dbReference>
<dbReference type="InterPro" id="IPR004107">
    <property type="entry name" value="Integrase_SAM-like_N"/>
</dbReference>
<dbReference type="SUPFAM" id="SSF56349">
    <property type="entry name" value="DNA breaking-rejoining enzymes"/>
    <property type="match status" value="1"/>
</dbReference>
<name>A0A3B0YRH7_9ZZZZ</name>
<dbReference type="InterPro" id="IPR023009">
    <property type="entry name" value="Tyrosine_recombinase_XerC/XerD"/>
</dbReference>
<sequence length="299" mass="34780">MHTEALDWLEHYQTHLREQRQLSPHTLSNYRRDLCAAVSWCDKQDVDEWHDLDSQRVRLWSAECHRKGLGGRSIQRRLSVLRGFCQFLVRYKVLEHNPVNDIRAPKSPHKLPHSLDVDRLQRLLECKPDNWLEQRDLSMMELLYSGGLRLAELVNLDINDIDLREGEARVLGKGNKTRIVPVGRKARAAITHWLPVRKLYAKEDESALFISRSGSRICPRSVQQRLRRWALKQGLESRLYPHALRHSCATHVLESSGDLRAVQELLGHANLSTTQIYTHLDFQHLAQVYDAAHPRARKK</sequence>
<keyword evidence="4" id="KW-0132">Cell division</keyword>
<feature type="domain" description="Tyr recombinase" evidence="10">
    <location>
        <begin position="110"/>
        <end position="290"/>
    </location>
</feature>
<dbReference type="Gene3D" id="1.10.443.10">
    <property type="entry name" value="Intergrase catalytic core"/>
    <property type="match status" value="1"/>
</dbReference>
<evidence type="ECO:0000256" key="1">
    <source>
        <dbReference type="ARBA" id="ARBA00004496"/>
    </source>
</evidence>
<dbReference type="NCBIfam" id="TIGR02224">
    <property type="entry name" value="recomb_XerC"/>
    <property type="match status" value="1"/>
</dbReference>
<dbReference type="InterPro" id="IPR002104">
    <property type="entry name" value="Integrase_catalytic"/>
</dbReference>
<dbReference type="InterPro" id="IPR011931">
    <property type="entry name" value="Recomb_XerC"/>
</dbReference>
<dbReference type="PANTHER" id="PTHR30349:SF81">
    <property type="entry name" value="TYROSINE RECOMBINASE XERC"/>
    <property type="match status" value="1"/>
</dbReference>
<dbReference type="InterPro" id="IPR011010">
    <property type="entry name" value="DNA_brk_join_enz"/>
</dbReference>
<dbReference type="InterPro" id="IPR050090">
    <property type="entry name" value="Tyrosine_recombinase_XerCD"/>
</dbReference>
<dbReference type="Pfam" id="PF02899">
    <property type="entry name" value="Phage_int_SAM_1"/>
    <property type="match status" value="1"/>
</dbReference>
<keyword evidence="7" id="KW-0238">DNA-binding</keyword>
<dbReference type="GO" id="GO:0003677">
    <property type="term" value="F:DNA binding"/>
    <property type="evidence" value="ECO:0007669"/>
    <property type="project" value="UniProtKB-KW"/>
</dbReference>
<dbReference type="SUPFAM" id="SSF47823">
    <property type="entry name" value="lambda integrase-like, N-terminal domain"/>
    <property type="match status" value="1"/>
</dbReference>
<evidence type="ECO:0000313" key="12">
    <source>
        <dbReference type="EMBL" id="VAW82061.1"/>
    </source>
</evidence>
<evidence type="ECO:0000256" key="2">
    <source>
        <dbReference type="ARBA" id="ARBA00006657"/>
    </source>
</evidence>
<dbReference type="PROSITE" id="PS51900">
    <property type="entry name" value="CB"/>
    <property type="match status" value="1"/>
</dbReference>
<dbReference type="AlphaFoldDB" id="A0A3B0YRH7"/>
<dbReference type="PROSITE" id="PS51898">
    <property type="entry name" value="TYR_RECOMBINASE"/>
    <property type="match status" value="1"/>
</dbReference>
<dbReference type="InterPro" id="IPR010998">
    <property type="entry name" value="Integrase_recombinase_N"/>
</dbReference>
<evidence type="ECO:0000256" key="4">
    <source>
        <dbReference type="ARBA" id="ARBA00022618"/>
    </source>
</evidence>
<evidence type="ECO:0000259" key="11">
    <source>
        <dbReference type="PROSITE" id="PS51900"/>
    </source>
</evidence>
<dbReference type="HAMAP" id="MF_01808">
    <property type="entry name" value="Recomb_XerC_XerD"/>
    <property type="match status" value="1"/>
</dbReference>
<keyword evidence="3" id="KW-0963">Cytoplasm</keyword>
<evidence type="ECO:0000256" key="3">
    <source>
        <dbReference type="ARBA" id="ARBA00022490"/>
    </source>
</evidence>
<evidence type="ECO:0000259" key="10">
    <source>
        <dbReference type="PROSITE" id="PS51898"/>
    </source>
</evidence>
<reference evidence="12" key="1">
    <citation type="submission" date="2018-06" db="EMBL/GenBank/DDBJ databases">
        <authorList>
            <person name="Zhirakovskaya E."/>
        </authorList>
    </citation>
    <scope>NUCLEOTIDE SEQUENCE</scope>
</reference>
<dbReference type="NCBIfam" id="NF001399">
    <property type="entry name" value="PRK00283.1"/>
    <property type="match status" value="1"/>
</dbReference>
<dbReference type="Pfam" id="PF00589">
    <property type="entry name" value="Phage_integrase"/>
    <property type="match status" value="1"/>
</dbReference>
<proteinExistence type="inferred from homology"/>
<accession>A0A3B0YRH7</accession>